<dbReference type="Proteomes" id="UP000740926">
    <property type="component" value="Unassembled WGS sequence"/>
</dbReference>
<proteinExistence type="predicted"/>
<reference evidence="2 3" key="1">
    <citation type="journal article" date="2020" name="Microb. Genom.">
        <title>Genetic diversity of clinical and environmental Mucorales isolates obtained from an investigation of mucormycosis cases among solid organ transplant recipients.</title>
        <authorList>
            <person name="Nguyen M.H."/>
            <person name="Kaul D."/>
            <person name="Muto C."/>
            <person name="Cheng S.J."/>
            <person name="Richter R.A."/>
            <person name="Bruno V.M."/>
            <person name="Liu G."/>
            <person name="Beyhan S."/>
            <person name="Sundermann A.J."/>
            <person name="Mounaud S."/>
            <person name="Pasculle A.W."/>
            <person name="Nierman W.C."/>
            <person name="Driscoll E."/>
            <person name="Cumbie R."/>
            <person name="Clancy C.J."/>
            <person name="Dupont C.L."/>
        </authorList>
    </citation>
    <scope>NUCLEOTIDE SEQUENCE [LARGE SCALE GENOMIC DNA]</scope>
    <source>
        <strain evidence="2 3">GL24</strain>
    </source>
</reference>
<dbReference type="AlphaFoldDB" id="A0A9P6Z2S8"/>
<feature type="region of interest" description="Disordered" evidence="1">
    <location>
        <begin position="1"/>
        <end position="21"/>
    </location>
</feature>
<evidence type="ECO:0000313" key="2">
    <source>
        <dbReference type="EMBL" id="KAG1569154.1"/>
    </source>
</evidence>
<feature type="compositionally biased region" description="Low complexity" evidence="1">
    <location>
        <begin position="51"/>
        <end position="65"/>
    </location>
</feature>
<name>A0A9P6Z2S8_9FUNG</name>
<evidence type="ECO:0000313" key="3">
    <source>
        <dbReference type="Proteomes" id="UP000740926"/>
    </source>
</evidence>
<feature type="region of interest" description="Disordered" evidence="1">
    <location>
        <begin position="48"/>
        <end position="73"/>
    </location>
</feature>
<keyword evidence="3" id="KW-1185">Reference proteome</keyword>
<dbReference type="EMBL" id="JAANIU010000985">
    <property type="protein sequence ID" value="KAG1569154.1"/>
    <property type="molecule type" value="Genomic_DNA"/>
</dbReference>
<comment type="caution">
    <text evidence="2">The sequence shown here is derived from an EMBL/GenBank/DDBJ whole genome shotgun (WGS) entry which is preliminary data.</text>
</comment>
<organism evidence="2 3">
    <name type="scientific">Rhizopus delemar</name>
    <dbReference type="NCBI Taxonomy" id="936053"/>
    <lineage>
        <taxon>Eukaryota</taxon>
        <taxon>Fungi</taxon>
        <taxon>Fungi incertae sedis</taxon>
        <taxon>Mucoromycota</taxon>
        <taxon>Mucoromycotina</taxon>
        <taxon>Mucoromycetes</taxon>
        <taxon>Mucorales</taxon>
        <taxon>Mucorineae</taxon>
        <taxon>Rhizopodaceae</taxon>
        <taxon>Rhizopus</taxon>
    </lineage>
</organism>
<protein>
    <submittedName>
        <fullName evidence="2">Uncharacterized protein</fullName>
    </submittedName>
</protein>
<gene>
    <name evidence="2" type="ORF">G6F50_006637</name>
</gene>
<feature type="compositionally biased region" description="Polar residues" evidence="1">
    <location>
        <begin position="1"/>
        <end position="11"/>
    </location>
</feature>
<accession>A0A9P6Z2S8</accession>
<sequence length="106" mass="11871">MDPENVTNAEMENQFRERNSHLKNDMNSIVNSATSKTHDILQPIQQVEPMSTSSIHSAASITGTTNRRRSSMMHSAMEDIQAMHSRDPDRFGTIASKYDDSFGNAL</sequence>
<evidence type="ECO:0000256" key="1">
    <source>
        <dbReference type="SAM" id="MobiDB-lite"/>
    </source>
</evidence>